<gene>
    <name evidence="2" type="ORF">ENH_00002260</name>
</gene>
<dbReference type="RefSeq" id="XP_013433673.1">
    <property type="nucleotide sequence ID" value="XM_013578219.1"/>
</dbReference>
<dbReference type="VEuPathDB" id="ToxoDB:ENH_00002260"/>
<reference evidence="2" key="1">
    <citation type="submission" date="2013-10" db="EMBL/GenBank/DDBJ databases">
        <title>Genomic analysis of the causative agents of coccidiosis in chickens.</title>
        <authorList>
            <person name="Reid A.J."/>
            <person name="Blake D."/>
            <person name="Billington K."/>
            <person name="Browne H."/>
            <person name="Dunn M."/>
            <person name="Hung S."/>
            <person name="Kawahara F."/>
            <person name="Miranda-Saavedra D."/>
            <person name="Mourier T."/>
            <person name="Nagra H."/>
            <person name="Otto T.D."/>
            <person name="Rawlings N."/>
            <person name="Sanchez A."/>
            <person name="Sanders M."/>
            <person name="Subramaniam C."/>
            <person name="Tay Y."/>
            <person name="Dear P."/>
            <person name="Doerig C."/>
            <person name="Gruber A."/>
            <person name="Parkinson J."/>
            <person name="Shirley M."/>
            <person name="Wan K.L."/>
            <person name="Berriman M."/>
            <person name="Tomley F."/>
            <person name="Pain A."/>
        </authorList>
    </citation>
    <scope>NUCLEOTIDE SEQUENCE [LARGE SCALE GENOMIC DNA]</scope>
    <source>
        <strain evidence="2">Houghton</strain>
    </source>
</reference>
<dbReference type="OrthoDB" id="10480033at2759"/>
<feature type="chain" id="PRO_5004673770" evidence="1">
    <location>
        <begin position="19"/>
        <end position="433"/>
    </location>
</feature>
<sequence>MFLPLLFFCAFQFSILECTGVSFRPAGRRCSAHCQPGAFSPGGLLSAAARGGRHCETEAEHSQLVYFSKVCCLKAAKKPQKKLQRELPTSDSPQHRQQLFARGEEWAQRTIPASFLPPLPSYLQKTALKNGETVSVAFLRRFDSGGSLELSAAEAQPLQPGWAALLLRLALAHLLSSVSVAGGLAANLWLSRRGLCVRLPRGLGALGALGALHARAHSWLLSRVCPSSPWLQQVLLGPFFEELEFRLLLPLLLSRAAGLAGGLAGGRAAAAAKAEQQSRKEGGSAASLQESEDEKKWLRERRAKGVCAAFRCPYSPAVVVACSALFALAHFESFPLSEKSPFQSRRAAAANCCIRANRWLTALLQGLAWGLGPPLILKDTQHSSAALLSLLLSFLLHALNNLQSAALLQMLQRRRSSKRRAQSPFPFGILDSS</sequence>
<protein>
    <submittedName>
        <fullName evidence="2">Uncharacterized protein</fullName>
    </submittedName>
</protein>
<evidence type="ECO:0000256" key="1">
    <source>
        <dbReference type="SAM" id="SignalP"/>
    </source>
</evidence>
<feature type="signal peptide" evidence="1">
    <location>
        <begin position="1"/>
        <end position="18"/>
    </location>
</feature>
<organism evidence="2 3">
    <name type="scientific">Eimeria necatrix</name>
    <dbReference type="NCBI Taxonomy" id="51315"/>
    <lineage>
        <taxon>Eukaryota</taxon>
        <taxon>Sar</taxon>
        <taxon>Alveolata</taxon>
        <taxon>Apicomplexa</taxon>
        <taxon>Conoidasida</taxon>
        <taxon>Coccidia</taxon>
        <taxon>Eucoccidiorida</taxon>
        <taxon>Eimeriorina</taxon>
        <taxon>Eimeriidae</taxon>
        <taxon>Eimeria</taxon>
    </lineage>
</organism>
<reference evidence="2" key="2">
    <citation type="submission" date="2013-10" db="EMBL/GenBank/DDBJ databases">
        <authorList>
            <person name="Aslett M."/>
        </authorList>
    </citation>
    <scope>NUCLEOTIDE SEQUENCE [LARGE SCALE GENOMIC DNA]</scope>
    <source>
        <strain evidence="2">Houghton</strain>
    </source>
</reference>
<accession>U6MMG5</accession>
<dbReference type="AlphaFoldDB" id="U6MMG5"/>
<dbReference type="GeneID" id="25470421"/>
<dbReference type="EMBL" id="HG723089">
    <property type="protein sequence ID" value="CDJ65206.1"/>
    <property type="molecule type" value="Genomic_DNA"/>
</dbReference>
<keyword evidence="1" id="KW-0732">Signal</keyword>
<evidence type="ECO:0000313" key="3">
    <source>
        <dbReference type="Proteomes" id="UP000030754"/>
    </source>
</evidence>
<evidence type="ECO:0000313" key="2">
    <source>
        <dbReference type="EMBL" id="CDJ65206.1"/>
    </source>
</evidence>
<proteinExistence type="predicted"/>
<dbReference type="Proteomes" id="UP000030754">
    <property type="component" value="Unassembled WGS sequence"/>
</dbReference>
<name>U6MMG5_9EIME</name>
<keyword evidence="3" id="KW-1185">Reference proteome</keyword>